<evidence type="ECO:0000313" key="11">
    <source>
        <dbReference type="RefSeq" id="WP_034412168.1"/>
    </source>
</evidence>
<evidence type="ECO:0000256" key="4">
    <source>
        <dbReference type="ARBA" id="ARBA00022982"/>
    </source>
</evidence>
<dbReference type="InterPro" id="IPR041854">
    <property type="entry name" value="BFD-like_2Fe2S-bd_dom_sf"/>
</dbReference>
<evidence type="ECO:0000256" key="2">
    <source>
        <dbReference type="ARBA" id="ARBA00022714"/>
    </source>
</evidence>
<evidence type="ECO:0000256" key="7">
    <source>
        <dbReference type="ARBA" id="ARBA00039386"/>
    </source>
</evidence>
<dbReference type="PANTHER" id="PTHR37424:SF1">
    <property type="entry name" value="BACTERIOFERRITIN-ASSOCIATED FERREDOXIN"/>
    <property type="match status" value="1"/>
</dbReference>
<evidence type="ECO:0000256" key="1">
    <source>
        <dbReference type="ARBA" id="ARBA00022448"/>
    </source>
</evidence>
<evidence type="ECO:0000256" key="5">
    <source>
        <dbReference type="ARBA" id="ARBA00023004"/>
    </source>
</evidence>
<name>A0A8B6X8B1_9BURK</name>
<evidence type="ECO:0000256" key="6">
    <source>
        <dbReference type="ARBA" id="ARBA00023014"/>
    </source>
</evidence>
<feature type="domain" description="BFD-like [2Fe-2S]-binding" evidence="9">
    <location>
        <begin position="2"/>
        <end position="51"/>
    </location>
</feature>
<evidence type="ECO:0000256" key="8">
    <source>
        <dbReference type="ARBA" id="ARBA00046332"/>
    </source>
</evidence>
<dbReference type="GO" id="GO:0051537">
    <property type="term" value="F:2 iron, 2 sulfur cluster binding"/>
    <property type="evidence" value="ECO:0007669"/>
    <property type="project" value="UniProtKB-KW"/>
</dbReference>
<dbReference type="InterPro" id="IPR007419">
    <property type="entry name" value="BFD-like_2Fe2S-bd_dom"/>
</dbReference>
<protein>
    <recommendedName>
        <fullName evidence="7">Bacterioferritin-associated ferredoxin</fullName>
    </recommendedName>
</protein>
<evidence type="ECO:0000313" key="10">
    <source>
        <dbReference type="Proteomes" id="UP000675920"/>
    </source>
</evidence>
<dbReference type="InterPro" id="IPR052371">
    <property type="entry name" value="BFD-associated_ferredoxin"/>
</dbReference>
<proteinExistence type="inferred from homology"/>
<dbReference type="RefSeq" id="WP_034412168.1">
    <property type="nucleotide sequence ID" value="NZ_KI519499.1"/>
</dbReference>
<keyword evidence="4" id="KW-0249">Electron transport</keyword>
<comment type="similarity">
    <text evidence="8">Belongs to the Bfd family.</text>
</comment>
<keyword evidence="5" id="KW-0408">Iron</keyword>
<dbReference type="PANTHER" id="PTHR37424">
    <property type="entry name" value="BACTERIOFERRITIN-ASSOCIATED FERREDOXIN"/>
    <property type="match status" value="1"/>
</dbReference>
<dbReference type="Gene3D" id="1.10.10.1100">
    <property type="entry name" value="BFD-like [2Fe-2S]-binding domain"/>
    <property type="match status" value="1"/>
</dbReference>
<reference evidence="11" key="2">
    <citation type="journal article" date="2018" name="Biochemistry">
        <title>Bfd, a New Class of [2Fe-2S] Protein That Functions in Bacterial Iron Homeostasis, Requires a Structural Anion Binding Site.</title>
        <authorList>
            <person name="Wijerathne H."/>
            <person name="Yao H."/>
            <person name="Wang Y."/>
            <person name="Lovell S."/>
            <person name="Battaile K.P."/>
            <person name="Rivera M."/>
        </authorList>
    </citation>
    <scope>NUCLEOTIDE SEQUENCE</scope>
</reference>
<keyword evidence="3" id="KW-0479">Metal-binding</keyword>
<evidence type="ECO:0000256" key="3">
    <source>
        <dbReference type="ARBA" id="ARBA00022723"/>
    </source>
</evidence>
<dbReference type="OrthoDB" id="9815350at2"/>
<sequence length="72" mass="7337">MIVCVCHNVSERKLRKCIHDGASCVRDLREASGLGGTCGKCVPEARAMLREAEAASTAATGFGGLGMGLAAA</sequence>
<keyword evidence="10" id="KW-1185">Reference proteome</keyword>
<dbReference type="GO" id="GO:0046872">
    <property type="term" value="F:metal ion binding"/>
    <property type="evidence" value="ECO:0007669"/>
    <property type="project" value="UniProtKB-KW"/>
</dbReference>
<accession>A0A8B6X8B1</accession>
<reference evidence="11" key="1">
    <citation type="journal article" date="2017" name="Acc. Chem. Res.">
        <title>Bacterioferritin: Structure, Dynamics, and Protein-Protein Interactions at Play in Iron Storage and Mobilization.</title>
        <authorList>
            <person name="Rivera M."/>
        </authorList>
    </citation>
    <scope>NUCLEOTIDE SEQUENCE</scope>
</reference>
<reference evidence="11" key="3">
    <citation type="submission" date="2025-08" db="UniProtKB">
        <authorList>
            <consortium name="RefSeq"/>
        </authorList>
    </citation>
    <scope>IDENTIFICATION</scope>
</reference>
<keyword evidence="6" id="KW-0411">Iron-sulfur</keyword>
<organism evidence="10 11">
    <name type="scientific">Derxia gummosa DSM 723</name>
    <dbReference type="NCBI Taxonomy" id="1121388"/>
    <lineage>
        <taxon>Bacteria</taxon>
        <taxon>Pseudomonadati</taxon>
        <taxon>Pseudomonadota</taxon>
        <taxon>Betaproteobacteria</taxon>
        <taxon>Burkholderiales</taxon>
        <taxon>Alcaligenaceae</taxon>
        <taxon>Derxia</taxon>
    </lineage>
</organism>
<evidence type="ECO:0000259" key="9">
    <source>
        <dbReference type="Pfam" id="PF04324"/>
    </source>
</evidence>
<dbReference type="Pfam" id="PF04324">
    <property type="entry name" value="Fer2_BFD"/>
    <property type="match status" value="1"/>
</dbReference>
<keyword evidence="2" id="KW-0001">2Fe-2S</keyword>
<dbReference type="Proteomes" id="UP000675920">
    <property type="component" value="Unplaced"/>
</dbReference>
<dbReference type="AlphaFoldDB" id="A0A8B6X8B1"/>
<keyword evidence="1" id="KW-0813">Transport</keyword>